<comment type="similarity">
    <text evidence="1">Belongs to the peptidase S13 family.</text>
</comment>
<dbReference type="GO" id="GO:0006508">
    <property type="term" value="P:proteolysis"/>
    <property type="evidence" value="ECO:0007669"/>
    <property type="project" value="InterPro"/>
</dbReference>
<dbReference type="PRINTS" id="PR00922">
    <property type="entry name" value="DADACBPTASE3"/>
</dbReference>
<keyword evidence="3" id="KW-0121">Carboxypeptidase</keyword>
<dbReference type="EMBL" id="CM001436">
    <property type="protein sequence ID" value="EHQ35927.1"/>
    <property type="molecule type" value="Genomic_DNA"/>
</dbReference>
<dbReference type="InterPro" id="IPR012338">
    <property type="entry name" value="Beta-lactam/transpept-like"/>
</dbReference>
<dbReference type="NCBIfam" id="TIGR00666">
    <property type="entry name" value="PBP4"/>
    <property type="match status" value="1"/>
</dbReference>
<protein>
    <submittedName>
        <fullName evidence="3">D-alanyl-D-alaninecarboxypeptidase/D-alanyl-D-al anine-endopeptidase</fullName>
    </submittedName>
</protein>
<name>H1YXS8_9EURY</name>
<evidence type="ECO:0000256" key="1">
    <source>
        <dbReference type="ARBA" id="ARBA00006096"/>
    </source>
</evidence>
<dbReference type="Proteomes" id="UP000005741">
    <property type="component" value="Chromosome"/>
</dbReference>
<dbReference type="Pfam" id="PF02113">
    <property type="entry name" value="Peptidase_S13"/>
    <property type="match status" value="1"/>
</dbReference>
<dbReference type="PANTHER" id="PTHR30023:SF0">
    <property type="entry name" value="PENICILLIN-SENSITIVE CARBOXYPEPTIDASE A"/>
    <property type="match status" value="1"/>
</dbReference>
<evidence type="ECO:0000256" key="2">
    <source>
        <dbReference type="ARBA" id="ARBA00022801"/>
    </source>
</evidence>
<sequence>MAGIPPDGYNKNRNDNYLIKSGLIVLILLLITTTFCCGCTQTDNKDSGGENAPDLTLNSHAEFKEEIDAIISDEKYDYSDWGFMARDMNSGEVLLSHNIDQMFTPGSTTKVFTVTTALDILGPDYRFKTPVYYTGENLILVASGDPAMGGRSLPDGTLEFTNEDHVDAGAFGSCILTKSDPMAGLNDLSKQAYDSGIRTVNDVAIDTNLFKEEMQADKGIITPIIINDNLIDITVIPEKAGSPATVDWRPKSSAYTVESRIITGDSGSQRDLIIPDYDGQKVIEISGTIPEGSEPVNVTSNVNVPAQFARGLFIDALERAGISVKSPADRYPAEVLSGDHNYEKYDIAGELISPPLSEYAKVTLKVSQNLYANCLIAIIGAHEGYNSFDAGMMTEGEFLKKTGINVRSLALADGEGSINNRISPKSAIDLLTYAHKQDYYQVLKDSMPVLGVDGTLAKGAEPGDPGYGKISAKTGTSVAMIMTGDIFVYARGLLGYMNTEKGNEIAFVIYANNVPVGESMQGINDVVSDVNGVAVAIYRHL</sequence>
<dbReference type="PANTHER" id="PTHR30023">
    <property type="entry name" value="D-ALANYL-D-ALANINE CARBOXYPEPTIDASE"/>
    <property type="match status" value="1"/>
</dbReference>
<dbReference type="AlphaFoldDB" id="H1YXS8"/>
<keyword evidence="3" id="KW-0645">Protease</keyword>
<accession>H1YXS8</accession>
<dbReference type="HOGENOM" id="CLU_017692_1_0_2"/>
<dbReference type="InParanoid" id="H1YXS8"/>
<dbReference type="GO" id="GO:0004185">
    <property type="term" value="F:serine-type carboxypeptidase activity"/>
    <property type="evidence" value="ECO:0007669"/>
    <property type="project" value="InterPro"/>
</dbReference>
<gene>
    <name evidence="3" type="ORF">Metlim_1826</name>
</gene>
<evidence type="ECO:0000313" key="4">
    <source>
        <dbReference type="Proteomes" id="UP000005741"/>
    </source>
</evidence>
<evidence type="ECO:0000313" key="3">
    <source>
        <dbReference type="EMBL" id="EHQ35927.1"/>
    </source>
</evidence>
<dbReference type="STRING" id="937775.Metlim_1826"/>
<dbReference type="RefSeq" id="WP_004077937.1">
    <property type="nucleotide sequence ID" value="NZ_CM001436.1"/>
</dbReference>
<dbReference type="SUPFAM" id="SSF56601">
    <property type="entry name" value="beta-lactamase/transpeptidase-like"/>
    <property type="match status" value="1"/>
</dbReference>
<organism evidence="3 4">
    <name type="scientific">Methanoplanus limicola DSM 2279</name>
    <dbReference type="NCBI Taxonomy" id="937775"/>
    <lineage>
        <taxon>Archaea</taxon>
        <taxon>Methanobacteriati</taxon>
        <taxon>Methanobacteriota</taxon>
        <taxon>Stenosarchaea group</taxon>
        <taxon>Methanomicrobia</taxon>
        <taxon>Methanomicrobiales</taxon>
        <taxon>Methanomicrobiaceae</taxon>
        <taxon>Methanoplanus</taxon>
    </lineage>
</organism>
<dbReference type="Gene3D" id="3.40.710.10">
    <property type="entry name" value="DD-peptidase/beta-lactamase superfamily"/>
    <property type="match status" value="2"/>
</dbReference>
<proteinExistence type="inferred from homology"/>
<reference evidence="3 4" key="1">
    <citation type="submission" date="2011-10" db="EMBL/GenBank/DDBJ databases">
        <title>The Improved High-Quality Draft genome of Methanoplanus limicola DSM 2279.</title>
        <authorList>
            <consortium name="US DOE Joint Genome Institute (JGI-PGF)"/>
            <person name="Lucas S."/>
            <person name="Copeland A."/>
            <person name="Lapidus A."/>
            <person name="Glavina del Rio T."/>
            <person name="Dalin E."/>
            <person name="Tice H."/>
            <person name="Bruce D."/>
            <person name="Goodwin L."/>
            <person name="Pitluck S."/>
            <person name="Peters L."/>
            <person name="Mikhailova N."/>
            <person name="Lu M."/>
            <person name="Kyrpides N."/>
            <person name="Mavromatis K."/>
            <person name="Ivanova N."/>
            <person name="Markowitz V."/>
            <person name="Cheng J.-F."/>
            <person name="Hugenholtz P."/>
            <person name="Woyke T."/>
            <person name="Wu D."/>
            <person name="Wirth R."/>
            <person name="Brambilla E.-M."/>
            <person name="Klenk H.-P."/>
            <person name="Eisen J.A."/>
        </authorList>
    </citation>
    <scope>NUCLEOTIDE SEQUENCE [LARGE SCALE GENOMIC DNA]</scope>
    <source>
        <strain evidence="3 4">DSM 2279</strain>
    </source>
</reference>
<dbReference type="InterPro" id="IPR000667">
    <property type="entry name" value="Peptidase_S13"/>
</dbReference>
<dbReference type="OrthoDB" id="168177at2157"/>
<keyword evidence="2" id="KW-0378">Hydrolase</keyword>
<dbReference type="GO" id="GO:0000270">
    <property type="term" value="P:peptidoglycan metabolic process"/>
    <property type="evidence" value="ECO:0007669"/>
    <property type="project" value="TreeGrafter"/>
</dbReference>
<keyword evidence="4" id="KW-1185">Reference proteome</keyword>